<evidence type="ECO:0000259" key="5">
    <source>
        <dbReference type="Pfam" id="PF00171"/>
    </source>
</evidence>
<dbReference type="InterPro" id="IPR051020">
    <property type="entry name" value="ALDH-related_metabolic_enz"/>
</dbReference>
<keyword evidence="2 4" id="KW-0560">Oxidoreductase</keyword>
<protein>
    <submittedName>
        <fullName evidence="6">Aldehyde dehydrogenase family protein</fullName>
    </submittedName>
</protein>
<evidence type="ECO:0000256" key="1">
    <source>
        <dbReference type="ARBA" id="ARBA00009986"/>
    </source>
</evidence>
<evidence type="ECO:0000313" key="6">
    <source>
        <dbReference type="EMBL" id="MDN5203887.1"/>
    </source>
</evidence>
<feature type="active site" evidence="3">
    <location>
        <position position="253"/>
    </location>
</feature>
<dbReference type="PROSITE" id="PS00687">
    <property type="entry name" value="ALDEHYDE_DEHYDR_GLU"/>
    <property type="match status" value="1"/>
</dbReference>
<dbReference type="InterPro" id="IPR016162">
    <property type="entry name" value="Ald_DH_N"/>
</dbReference>
<accession>A0ABT8KT00</accession>
<name>A0ABT8KT00_9BACT</name>
<comment type="caution">
    <text evidence="6">The sequence shown here is derived from an EMBL/GenBank/DDBJ whole genome shotgun (WGS) entry which is preliminary data.</text>
</comment>
<dbReference type="SUPFAM" id="SSF53720">
    <property type="entry name" value="ALDH-like"/>
    <property type="match status" value="1"/>
</dbReference>
<feature type="domain" description="Aldehyde dehydrogenase" evidence="5">
    <location>
        <begin position="18"/>
        <end position="475"/>
    </location>
</feature>
<sequence>MNKFDHIIRTGNFIGGEWFEKGTDTVKVLDKYHQSVIAEVPLASESDIKNTLNSALEGFEEIKHWSAGKRSEGLSKIASLLENKKEAFAHLITAEAGKPIDYAYVEVERALNTLRIAAAEALTHTGETVPINYGIGEGKTAYTKRFPIGPVLCISPFNFPLNLAMHKLAPALASGCPVIVKPPPQAPLSCLALAALCQEAGFPKGSINVLLCNVAMAEKLVRDERPEMLSFTGSSKVGWHLKNICGRKKVTLELGGNAAAIVDETADLNRAVDLLTNGAYSYAGQVCISTQRIYVKEEIYEQFLELLISKVEKIKSGNPYHSEVINGPIIDSHHLNRINDWVKEAKELGASILTGGKILDGKHHIYAPTLITNTSHSMQVVCDEVFGPVAIIEKIKDFDEGIACTNNSPFGLQAAVFTNRLDRMKQAHQALEVGGIIINNVPGFRIDNMPYGGIKHSGLGREGIKYAMDEMTEPRLIIY</sequence>
<dbReference type="InterPro" id="IPR016163">
    <property type="entry name" value="Ald_DH_C"/>
</dbReference>
<evidence type="ECO:0000256" key="2">
    <source>
        <dbReference type="ARBA" id="ARBA00023002"/>
    </source>
</evidence>
<evidence type="ECO:0000313" key="7">
    <source>
        <dbReference type="Proteomes" id="UP001172082"/>
    </source>
</evidence>
<organism evidence="6 7">
    <name type="scientific">Splendidivirga corallicola</name>
    <dbReference type="NCBI Taxonomy" id="3051826"/>
    <lineage>
        <taxon>Bacteria</taxon>
        <taxon>Pseudomonadati</taxon>
        <taxon>Bacteroidota</taxon>
        <taxon>Cytophagia</taxon>
        <taxon>Cytophagales</taxon>
        <taxon>Splendidivirgaceae</taxon>
        <taxon>Splendidivirga</taxon>
    </lineage>
</organism>
<dbReference type="EMBL" id="JAUJEA010000009">
    <property type="protein sequence ID" value="MDN5203887.1"/>
    <property type="molecule type" value="Genomic_DNA"/>
</dbReference>
<dbReference type="InterPro" id="IPR015590">
    <property type="entry name" value="Aldehyde_DH_dom"/>
</dbReference>
<dbReference type="InterPro" id="IPR029510">
    <property type="entry name" value="Ald_DH_CS_GLU"/>
</dbReference>
<evidence type="ECO:0000256" key="4">
    <source>
        <dbReference type="RuleBase" id="RU003345"/>
    </source>
</evidence>
<reference evidence="6" key="1">
    <citation type="submission" date="2023-06" db="EMBL/GenBank/DDBJ databases">
        <title>Genomic of Parafulvivirga corallium.</title>
        <authorList>
            <person name="Wang G."/>
        </authorList>
    </citation>
    <scope>NUCLEOTIDE SEQUENCE</scope>
    <source>
        <strain evidence="6">BMA10</strain>
    </source>
</reference>
<dbReference type="Pfam" id="PF00171">
    <property type="entry name" value="Aldedh"/>
    <property type="match status" value="1"/>
</dbReference>
<dbReference type="Proteomes" id="UP001172082">
    <property type="component" value="Unassembled WGS sequence"/>
</dbReference>
<dbReference type="PANTHER" id="PTHR42991">
    <property type="entry name" value="ALDEHYDE DEHYDROGENASE"/>
    <property type="match status" value="1"/>
</dbReference>
<dbReference type="InterPro" id="IPR016161">
    <property type="entry name" value="Ald_DH/histidinol_DH"/>
</dbReference>
<dbReference type="Gene3D" id="3.40.605.10">
    <property type="entry name" value="Aldehyde Dehydrogenase, Chain A, domain 1"/>
    <property type="match status" value="1"/>
</dbReference>
<dbReference type="Gene3D" id="3.40.309.10">
    <property type="entry name" value="Aldehyde Dehydrogenase, Chain A, domain 2"/>
    <property type="match status" value="1"/>
</dbReference>
<comment type="similarity">
    <text evidence="1 4">Belongs to the aldehyde dehydrogenase family.</text>
</comment>
<dbReference type="RefSeq" id="WP_346753911.1">
    <property type="nucleotide sequence ID" value="NZ_JAUJEA010000009.1"/>
</dbReference>
<dbReference type="PANTHER" id="PTHR42991:SF1">
    <property type="entry name" value="ALDEHYDE DEHYDROGENASE"/>
    <property type="match status" value="1"/>
</dbReference>
<proteinExistence type="inferred from homology"/>
<keyword evidence="7" id="KW-1185">Reference proteome</keyword>
<gene>
    <name evidence="6" type="ORF">QQ008_21020</name>
</gene>
<evidence type="ECO:0000256" key="3">
    <source>
        <dbReference type="PROSITE-ProRule" id="PRU10007"/>
    </source>
</evidence>